<gene>
    <name evidence="2" type="ORF">ACFO6S_10065</name>
</gene>
<organism evidence="2 3">
    <name type="scientific">Rhodococcus kronopolitis</name>
    <dbReference type="NCBI Taxonomy" id="1460226"/>
    <lineage>
        <taxon>Bacteria</taxon>
        <taxon>Bacillati</taxon>
        <taxon>Actinomycetota</taxon>
        <taxon>Actinomycetes</taxon>
        <taxon>Mycobacteriales</taxon>
        <taxon>Nocardiaceae</taxon>
        <taxon>Rhodococcus</taxon>
    </lineage>
</organism>
<feature type="compositionally biased region" description="Basic and acidic residues" evidence="1">
    <location>
        <begin position="268"/>
        <end position="279"/>
    </location>
</feature>
<evidence type="ECO:0000313" key="3">
    <source>
        <dbReference type="Proteomes" id="UP001595914"/>
    </source>
</evidence>
<dbReference type="RefSeq" id="WP_378416513.1">
    <property type="nucleotide sequence ID" value="NZ_JBHSFO010000004.1"/>
</dbReference>
<dbReference type="EMBL" id="JBHSFO010000004">
    <property type="protein sequence ID" value="MFC4604027.1"/>
    <property type="molecule type" value="Genomic_DNA"/>
</dbReference>
<evidence type="ECO:0000313" key="2">
    <source>
        <dbReference type="EMBL" id="MFC4604027.1"/>
    </source>
</evidence>
<feature type="region of interest" description="Disordered" evidence="1">
    <location>
        <begin position="245"/>
        <end position="279"/>
    </location>
</feature>
<keyword evidence="3" id="KW-1185">Reference proteome</keyword>
<dbReference type="Proteomes" id="UP001595914">
    <property type="component" value="Unassembled WGS sequence"/>
</dbReference>
<proteinExistence type="predicted"/>
<name>A0ABV9FU05_9NOCA</name>
<reference evidence="3" key="1">
    <citation type="journal article" date="2019" name="Int. J. Syst. Evol. Microbiol.">
        <title>The Global Catalogue of Microorganisms (GCM) 10K type strain sequencing project: providing services to taxonomists for standard genome sequencing and annotation.</title>
        <authorList>
            <consortium name="The Broad Institute Genomics Platform"/>
            <consortium name="The Broad Institute Genome Sequencing Center for Infectious Disease"/>
            <person name="Wu L."/>
            <person name="Ma J."/>
        </authorList>
    </citation>
    <scope>NUCLEOTIDE SEQUENCE [LARGE SCALE GENOMIC DNA]</scope>
    <source>
        <strain evidence="3">CCUG 54520</strain>
    </source>
</reference>
<comment type="caution">
    <text evidence="2">The sequence shown here is derived from an EMBL/GenBank/DDBJ whole genome shotgun (WGS) entry which is preliminary data.</text>
</comment>
<protein>
    <submittedName>
        <fullName evidence="2">DUF4913 domain-containing protein</fullName>
    </submittedName>
</protein>
<feature type="region of interest" description="Disordered" evidence="1">
    <location>
        <begin position="112"/>
        <end position="151"/>
    </location>
</feature>
<accession>A0ABV9FU05</accession>
<evidence type="ECO:0000256" key="1">
    <source>
        <dbReference type="SAM" id="MobiDB-lite"/>
    </source>
</evidence>
<dbReference type="InterPro" id="IPR032584">
    <property type="entry name" value="DUF4913"/>
</dbReference>
<sequence>MQVPDWTTTNPDGSYSPEEALRLLLGYRDAMSARAVDGEPGNADLPPLTRQDHANALEVVGALLREIGQDRGRAVEAALAAGLAWRAIGSRLRVEEQSVREEFRSRLDTELESSWKAQGGGSPDLLWPDEMPRPSEAAGRALGYDDDRDSGDGDRITPAFENVIDWVEGYFLPVVRRRVELGPGDLLVWDEQWWMYPEVVARFMALHYAWEAARASDDAAAMSSWWIQHLDPHLRVILDPHTGPMARRSRAGSEPGVPRLPNSPVPNEVRDAILRGPDS</sequence>
<dbReference type="Pfam" id="PF16259">
    <property type="entry name" value="DUF4913"/>
    <property type="match status" value="1"/>
</dbReference>